<dbReference type="OrthoDB" id="2011986at2759"/>
<dbReference type="GO" id="GO:0005737">
    <property type="term" value="C:cytoplasm"/>
    <property type="evidence" value="ECO:0007669"/>
    <property type="project" value="TreeGrafter"/>
</dbReference>
<accession>A0A9W8GAC6</accession>
<dbReference type="AlphaFoldDB" id="A0A9W8GAC6"/>
<dbReference type="PANTHER" id="PTHR28086">
    <property type="entry name" value="UPF0662 PROTEIN YPL260W"/>
    <property type="match status" value="1"/>
</dbReference>
<dbReference type="PANTHER" id="PTHR28086:SF1">
    <property type="entry name" value="CU(2+) SUPPRESSING AND BLEOMYCIN SENSITIVE PROTEIN 1"/>
    <property type="match status" value="1"/>
</dbReference>
<proteinExistence type="predicted"/>
<dbReference type="Pfam" id="PF10303">
    <property type="entry name" value="DUF2408"/>
    <property type="match status" value="2"/>
</dbReference>
<dbReference type="EMBL" id="JANBTW010000009">
    <property type="protein sequence ID" value="KAJ2679789.1"/>
    <property type="molecule type" value="Genomic_DNA"/>
</dbReference>
<dbReference type="InterPro" id="IPR018810">
    <property type="entry name" value="UPF0662"/>
</dbReference>
<reference evidence="2" key="1">
    <citation type="submission" date="2022-07" db="EMBL/GenBank/DDBJ databases">
        <title>Phylogenomic reconstructions and comparative analyses of Kickxellomycotina fungi.</title>
        <authorList>
            <person name="Reynolds N.K."/>
            <person name="Stajich J.E."/>
            <person name="Barry K."/>
            <person name="Grigoriev I.V."/>
            <person name="Crous P."/>
            <person name="Smith M.E."/>
        </authorList>
    </citation>
    <scope>NUCLEOTIDE SEQUENCE</scope>
    <source>
        <strain evidence="2">NRRL 3115</strain>
    </source>
</reference>
<evidence type="ECO:0000313" key="3">
    <source>
        <dbReference type="Proteomes" id="UP001151518"/>
    </source>
</evidence>
<gene>
    <name evidence="2" type="ORF">GGI25_001240</name>
</gene>
<organism evidence="2 3">
    <name type="scientific">Coemansia spiralis</name>
    <dbReference type="NCBI Taxonomy" id="417178"/>
    <lineage>
        <taxon>Eukaryota</taxon>
        <taxon>Fungi</taxon>
        <taxon>Fungi incertae sedis</taxon>
        <taxon>Zoopagomycota</taxon>
        <taxon>Kickxellomycotina</taxon>
        <taxon>Kickxellomycetes</taxon>
        <taxon>Kickxellales</taxon>
        <taxon>Kickxellaceae</taxon>
        <taxon>Coemansia</taxon>
    </lineage>
</organism>
<feature type="coiled-coil region" evidence="1">
    <location>
        <begin position="171"/>
        <end position="198"/>
    </location>
</feature>
<evidence type="ECO:0000313" key="2">
    <source>
        <dbReference type="EMBL" id="KAJ2679789.1"/>
    </source>
</evidence>
<evidence type="ECO:0000256" key="1">
    <source>
        <dbReference type="SAM" id="Coils"/>
    </source>
</evidence>
<protein>
    <submittedName>
        <fullName evidence="2">Uncharacterized protein</fullName>
    </submittedName>
</protein>
<dbReference type="Proteomes" id="UP001151518">
    <property type="component" value="Unassembled WGS sequence"/>
</dbReference>
<name>A0A9W8GAC6_9FUNG</name>
<sequence>MFSTATAMQPQNNGVAEQPVVSDAEQPILSTLIAVRNRLAALKKDRGNYYRPHDIVGLYNQTLEQVRLLHTVRVSESHDIMFKNRLDSVLDECFQLFSLFYLALGKNKEVPATYVQLVTIKQNIEMMKETGVYTDADLEPFRTRLKEIRQIVDYEAEKDDEELKVASRPEIMLVTRRLEQCEKELGELEETTRIISDELMPIYEELVHIRRRLTALSFLPHDSIVSEAKEYQKRLIEIDDTRVDDRFVNQETGETAEGQTQVVGLLEDCFDRLHDLMAEGSTVPKDMMPVYDRLMEIRLQLDKLLLTSRWTLRETDLWSYQVQLQDIDAIRQNGQFKDLTGEPAPQQAQAALNFLLHKCYNLLYKLLSSSEPVAETLMPVHNQLRTLRRCLLEMKKYGGPLSVRDLYPYQMKLSSIDNLRVDGKFLDDEGHIPEGQGVVMSLLNECYDLMYELMATDIDE</sequence>
<comment type="caution">
    <text evidence="2">The sequence shown here is derived from an EMBL/GenBank/DDBJ whole genome shotgun (WGS) entry which is preliminary data.</text>
</comment>
<dbReference type="GO" id="GO:0005634">
    <property type="term" value="C:nucleus"/>
    <property type="evidence" value="ECO:0007669"/>
    <property type="project" value="TreeGrafter"/>
</dbReference>
<keyword evidence="1" id="KW-0175">Coiled coil</keyword>